<dbReference type="InterPro" id="IPR014756">
    <property type="entry name" value="Ig_E-set"/>
</dbReference>
<feature type="transmembrane region" description="Helical" evidence="4">
    <location>
        <begin position="166"/>
        <end position="188"/>
    </location>
</feature>
<evidence type="ECO:0000256" key="5">
    <source>
        <dbReference type="SAM" id="SignalP"/>
    </source>
</evidence>
<sequence>MGSRNALRRALVGAVVVAAAMTAALGGSSAASAHDSLVSSTPAEGESVSSLSEVTLDFSANLLGYDGGNIVIVIGPDGRHYESECVALAGPTLTLPVALGAPGGYTVEWRAVSSDGHPVSGEIPFTYTGESVSAGADASPCAGAQGAAPAETPVAAPSTSGGMSGLTVGLLVGGGAVVFVGVIVVVILSRRPREEQESSDTE</sequence>
<dbReference type="SUPFAM" id="SSF81296">
    <property type="entry name" value="E set domains"/>
    <property type="match status" value="1"/>
</dbReference>
<dbReference type="GO" id="GO:0042597">
    <property type="term" value="C:periplasmic space"/>
    <property type="evidence" value="ECO:0007669"/>
    <property type="project" value="InterPro"/>
</dbReference>
<keyword evidence="2" id="KW-0186">Copper</keyword>
<accession>A0A1H0QWV9</accession>
<keyword evidence="4" id="KW-0472">Membrane</keyword>
<dbReference type="InterPro" id="IPR014755">
    <property type="entry name" value="Cu-Rt/internalin_Ig-like"/>
</dbReference>
<protein>
    <recommendedName>
        <fullName evidence="6">CopC domain-containing protein</fullName>
    </recommendedName>
</protein>
<dbReference type="Pfam" id="PF04234">
    <property type="entry name" value="CopC"/>
    <property type="match status" value="1"/>
</dbReference>
<feature type="region of interest" description="Disordered" evidence="3">
    <location>
        <begin position="138"/>
        <end position="159"/>
    </location>
</feature>
<feature type="domain" description="CopC" evidence="6">
    <location>
        <begin position="34"/>
        <end position="126"/>
    </location>
</feature>
<dbReference type="EMBL" id="FNJN01000005">
    <property type="protein sequence ID" value="SDP21359.1"/>
    <property type="molecule type" value="Genomic_DNA"/>
</dbReference>
<evidence type="ECO:0000256" key="2">
    <source>
        <dbReference type="ARBA" id="ARBA00023008"/>
    </source>
</evidence>
<keyword evidence="1 5" id="KW-0732">Signal</keyword>
<feature type="signal peptide" evidence="5">
    <location>
        <begin position="1"/>
        <end position="33"/>
    </location>
</feature>
<reference evidence="7 8" key="1">
    <citation type="submission" date="2016-10" db="EMBL/GenBank/DDBJ databases">
        <authorList>
            <person name="de Groot N.N."/>
        </authorList>
    </citation>
    <scope>NUCLEOTIDE SEQUENCE [LARGE SCALE GENOMIC DNA]</scope>
    <source>
        <strain evidence="7 8">StLB037</strain>
    </source>
</reference>
<evidence type="ECO:0000256" key="3">
    <source>
        <dbReference type="SAM" id="MobiDB-lite"/>
    </source>
</evidence>
<keyword evidence="4" id="KW-0812">Transmembrane</keyword>
<evidence type="ECO:0000256" key="4">
    <source>
        <dbReference type="SAM" id="Phobius"/>
    </source>
</evidence>
<gene>
    <name evidence="7" type="ORF">SAMN04487788_2594</name>
</gene>
<dbReference type="InterPro" id="IPR006311">
    <property type="entry name" value="TAT_signal"/>
</dbReference>
<dbReference type="Gene3D" id="2.60.40.1220">
    <property type="match status" value="1"/>
</dbReference>
<organism evidence="7 8">
    <name type="scientific">Microbacterium testaceum (strain StLB037)</name>
    <dbReference type="NCBI Taxonomy" id="979556"/>
    <lineage>
        <taxon>Bacteria</taxon>
        <taxon>Bacillati</taxon>
        <taxon>Actinomycetota</taxon>
        <taxon>Actinomycetes</taxon>
        <taxon>Micrococcales</taxon>
        <taxon>Microbacteriaceae</taxon>
        <taxon>Microbacterium</taxon>
    </lineage>
</organism>
<dbReference type="GO" id="GO:0005507">
    <property type="term" value="F:copper ion binding"/>
    <property type="evidence" value="ECO:0007669"/>
    <property type="project" value="InterPro"/>
</dbReference>
<evidence type="ECO:0000313" key="8">
    <source>
        <dbReference type="Proteomes" id="UP000186456"/>
    </source>
</evidence>
<dbReference type="InterPro" id="IPR007348">
    <property type="entry name" value="CopC_dom"/>
</dbReference>
<evidence type="ECO:0000256" key="1">
    <source>
        <dbReference type="ARBA" id="ARBA00022729"/>
    </source>
</evidence>
<feature type="chain" id="PRO_5038749288" description="CopC domain-containing protein" evidence="5">
    <location>
        <begin position="34"/>
        <end position="202"/>
    </location>
</feature>
<evidence type="ECO:0000313" key="7">
    <source>
        <dbReference type="EMBL" id="SDP21359.1"/>
    </source>
</evidence>
<keyword evidence="4" id="KW-1133">Transmembrane helix</keyword>
<dbReference type="PROSITE" id="PS51318">
    <property type="entry name" value="TAT"/>
    <property type="match status" value="1"/>
</dbReference>
<dbReference type="GO" id="GO:0046688">
    <property type="term" value="P:response to copper ion"/>
    <property type="evidence" value="ECO:0007669"/>
    <property type="project" value="InterPro"/>
</dbReference>
<dbReference type="AlphaFoldDB" id="A0A1H0QWV9"/>
<dbReference type="Proteomes" id="UP000186456">
    <property type="component" value="Unassembled WGS sequence"/>
</dbReference>
<dbReference type="RefSeq" id="WP_074696264.1">
    <property type="nucleotide sequence ID" value="NZ_FNJN01000005.1"/>
</dbReference>
<name>A0A1H0QWV9_MICTS</name>
<proteinExistence type="predicted"/>
<evidence type="ECO:0000259" key="6">
    <source>
        <dbReference type="Pfam" id="PF04234"/>
    </source>
</evidence>